<comment type="caution">
    <text evidence="1">The sequence shown here is derived from an EMBL/GenBank/DDBJ whole genome shotgun (WGS) entry which is preliminary data.</text>
</comment>
<dbReference type="AlphaFoldDB" id="A0A4S8IMG9"/>
<organism evidence="1 2">
    <name type="scientific">Musa balbisiana</name>
    <name type="common">Banana</name>
    <dbReference type="NCBI Taxonomy" id="52838"/>
    <lineage>
        <taxon>Eukaryota</taxon>
        <taxon>Viridiplantae</taxon>
        <taxon>Streptophyta</taxon>
        <taxon>Embryophyta</taxon>
        <taxon>Tracheophyta</taxon>
        <taxon>Spermatophyta</taxon>
        <taxon>Magnoliopsida</taxon>
        <taxon>Liliopsida</taxon>
        <taxon>Zingiberales</taxon>
        <taxon>Musaceae</taxon>
        <taxon>Musa</taxon>
    </lineage>
</organism>
<sequence>MNNSVETRKSKSGVRLILPHGASDDKVSMIHRNQISRELAREMILILELLPIDVRVRILRFLQCMGDGALHVKDNKHQ</sequence>
<evidence type="ECO:0000313" key="1">
    <source>
        <dbReference type="EMBL" id="THU49631.1"/>
    </source>
</evidence>
<accession>A0A4S8IMG9</accession>
<keyword evidence="2" id="KW-1185">Reference proteome</keyword>
<reference evidence="1 2" key="1">
    <citation type="journal article" date="2019" name="Nat. Plants">
        <title>Genome sequencing of Musa balbisiana reveals subgenome evolution and function divergence in polyploid bananas.</title>
        <authorList>
            <person name="Yao X."/>
        </authorList>
    </citation>
    <scope>NUCLEOTIDE SEQUENCE [LARGE SCALE GENOMIC DNA]</scope>
    <source>
        <strain evidence="2">cv. DH-PKW</strain>
        <tissue evidence="1">Leaves</tissue>
    </source>
</reference>
<gene>
    <name evidence="1" type="ORF">C4D60_Mb06t11570</name>
</gene>
<dbReference type="EMBL" id="PYDT01000009">
    <property type="protein sequence ID" value="THU49631.1"/>
    <property type="molecule type" value="Genomic_DNA"/>
</dbReference>
<name>A0A4S8IMG9_MUSBA</name>
<dbReference type="Proteomes" id="UP000317650">
    <property type="component" value="Chromosome 6"/>
</dbReference>
<proteinExistence type="predicted"/>
<evidence type="ECO:0000313" key="2">
    <source>
        <dbReference type="Proteomes" id="UP000317650"/>
    </source>
</evidence>
<protein>
    <submittedName>
        <fullName evidence="1">Uncharacterized protein</fullName>
    </submittedName>
</protein>